<evidence type="ECO:0000259" key="3">
    <source>
        <dbReference type="PROSITE" id="PS51371"/>
    </source>
</evidence>
<dbReference type="Proteomes" id="UP000038083">
    <property type="component" value="Unassembled WGS sequence"/>
</dbReference>
<dbReference type="AlphaFoldDB" id="A0A0B7HWF2"/>
<evidence type="ECO:0000256" key="1">
    <source>
        <dbReference type="ARBA" id="ARBA00023122"/>
    </source>
</evidence>
<gene>
    <name evidence="4" type="ORF">CCYN2B_20021</name>
    <name evidence="5" type="ORF">CCYN74_80069</name>
</gene>
<accession>A0A0B7HWF2</accession>
<dbReference type="OrthoDB" id="1119899at2"/>
<organism evidence="5 7">
    <name type="scientific">Capnocytophaga cynodegmi</name>
    <dbReference type="NCBI Taxonomy" id="28189"/>
    <lineage>
        <taxon>Bacteria</taxon>
        <taxon>Pseudomonadati</taxon>
        <taxon>Bacteroidota</taxon>
        <taxon>Flavobacteriia</taxon>
        <taxon>Flavobacteriales</taxon>
        <taxon>Flavobacteriaceae</taxon>
        <taxon>Capnocytophaga</taxon>
    </lineage>
</organism>
<dbReference type="PANTHER" id="PTHR43080:SF2">
    <property type="entry name" value="CBS DOMAIN-CONTAINING PROTEIN"/>
    <property type="match status" value="1"/>
</dbReference>
<keyword evidence="1 2" id="KW-0129">CBS domain</keyword>
<evidence type="ECO:0000313" key="4">
    <source>
        <dbReference type="EMBL" id="CEN34182.1"/>
    </source>
</evidence>
<dbReference type="EMBL" id="CDOG01000078">
    <property type="protein sequence ID" value="CEN41873.1"/>
    <property type="molecule type" value="Genomic_DNA"/>
</dbReference>
<dbReference type="PROSITE" id="PS51371">
    <property type="entry name" value="CBS"/>
    <property type="match status" value="2"/>
</dbReference>
<reference evidence="6 7" key="1">
    <citation type="submission" date="2015-01" db="EMBL/GenBank/DDBJ databases">
        <authorList>
            <person name="MANFREDI Pablo"/>
        </authorList>
    </citation>
    <scope>NUCLEOTIDE SEQUENCE [LARGE SCALE GENOMIC DNA]</scope>
    <source>
        <strain evidence="5 7">Ccy74</strain>
        <strain evidence="4 6">Ccyn2B</strain>
    </source>
</reference>
<evidence type="ECO:0000313" key="7">
    <source>
        <dbReference type="Proteomes" id="UP000038083"/>
    </source>
</evidence>
<dbReference type="EMBL" id="CDOD01000012">
    <property type="protein sequence ID" value="CEN34182.1"/>
    <property type="molecule type" value="Genomic_DNA"/>
</dbReference>
<protein>
    <submittedName>
        <fullName evidence="5">CBS domain protein</fullName>
    </submittedName>
</protein>
<dbReference type="STRING" id="28189.CCYN74_80069"/>
<dbReference type="SMART" id="SM00116">
    <property type="entry name" value="CBS"/>
    <property type="match status" value="2"/>
</dbReference>
<dbReference type="InterPro" id="IPR000644">
    <property type="entry name" value="CBS_dom"/>
</dbReference>
<dbReference type="InterPro" id="IPR046342">
    <property type="entry name" value="CBS_dom_sf"/>
</dbReference>
<name>A0A0B7HWF2_9FLAO</name>
<feature type="domain" description="CBS" evidence="3">
    <location>
        <begin position="85"/>
        <end position="138"/>
    </location>
</feature>
<dbReference type="CDD" id="cd04584">
    <property type="entry name" value="CBS_pair_AcuB_like"/>
    <property type="match status" value="1"/>
</dbReference>
<proteinExistence type="predicted"/>
<evidence type="ECO:0000313" key="5">
    <source>
        <dbReference type="EMBL" id="CEN41873.1"/>
    </source>
</evidence>
<evidence type="ECO:0000256" key="2">
    <source>
        <dbReference type="PROSITE-ProRule" id="PRU00703"/>
    </source>
</evidence>
<dbReference type="Proteomes" id="UP000038055">
    <property type="component" value="Unassembled WGS sequence"/>
</dbReference>
<dbReference type="RefSeq" id="WP_041991359.1">
    <property type="nucleotide sequence ID" value="NZ_CDOD01000012.1"/>
</dbReference>
<keyword evidence="6" id="KW-1185">Reference proteome</keyword>
<sequence>MKQRVPISQIMSRKLITLAPTQSLYEAERLFKKHKIRHIPVVESDRIIGIVSYSDLLRISFADMTDNEEEVTSVVYDMYTIPQIMAKAPLTVNSDATIKEVAEILSKQSFHSIPVLENDKLVGIVTTTDLINYLLEQY</sequence>
<dbReference type="PANTHER" id="PTHR43080">
    <property type="entry name" value="CBS DOMAIN-CONTAINING PROTEIN CBSX3, MITOCHONDRIAL"/>
    <property type="match status" value="1"/>
</dbReference>
<dbReference type="SUPFAM" id="SSF54631">
    <property type="entry name" value="CBS-domain pair"/>
    <property type="match status" value="1"/>
</dbReference>
<feature type="domain" description="CBS" evidence="3">
    <location>
        <begin position="11"/>
        <end position="69"/>
    </location>
</feature>
<dbReference type="Gene3D" id="3.10.580.10">
    <property type="entry name" value="CBS-domain"/>
    <property type="match status" value="1"/>
</dbReference>
<dbReference type="Pfam" id="PF00571">
    <property type="entry name" value="CBS"/>
    <property type="match status" value="2"/>
</dbReference>
<dbReference type="InterPro" id="IPR051257">
    <property type="entry name" value="Diverse_CBS-Domain"/>
</dbReference>
<dbReference type="eggNOG" id="COG0517">
    <property type="taxonomic scope" value="Bacteria"/>
</dbReference>
<evidence type="ECO:0000313" key="6">
    <source>
        <dbReference type="Proteomes" id="UP000038055"/>
    </source>
</evidence>